<accession>A0A1V6S6B3</accession>
<dbReference type="AlphaFoldDB" id="A0A1V6S6B3"/>
<dbReference type="OrthoDB" id="10425726at2759"/>
<protein>
    <submittedName>
        <fullName evidence="1">Uncharacterized protein</fullName>
    </submittedName>
</protein>
<evidence type="ECO:0000313" key="2">
    <source>
        <dbReference type="Proteomes" id="UP000191342"/>
    </source>
</evidence>
<comment type="caution">
    <text evidence="1">The sequence shown here is derived from an EMBL/GenBank/DDBJ whole genome shotgun (WGS) entry which is preliminary data.</text>
</comment>
<sequence length="66" mass="7449">MSDLSPPQPTEPIYWTAPRVSPRQKHEYHVAGDLEPRIFDHNARAQGLQLFAVSSSLVLATRTLNH</sequence>
<evidence type="ECO:0000313" key="1">
    <source>
        <dbReference type="EMBL" id="OQE09274.1"/>
    </source>
</evidence>
<gene>
    <name evidence="1" type="ORF">PENFLA_c115G10463</name>
</gene>
<reference evidence="2" key="1">
    <citation type="journal article" date="2017" name="Nat. Microbiol.">
        <title>Global analysis of biosynthetic gene clusters reveals vast potential of secondary metabolite production in Penicillium species.</title>
        <authorList>
            <person name="Nielsen J.C."/>
            <person name="Grijseels S."/>
            <person name="Prigent S."/>
            <person name="Ji B."/>
            <person name="Dainat J."/>
            <person name="Nielsen K.F."/>
            <person name="Frisvad J.C."/>
            <person name="Workman M."/>
            <person name="Nielsen J."/>
        </authorList>
    </citation>
    <scope>NUCLEOTIDE SEQUENCE [LARGE SCALE GENOMIC DNA]</scope>
    <source>
        <strain evidence="2">IBT 14082</strain>
    </source>
</reference>
<organism evidence="1 2">
    <name type="scientific">Penicillium flavigenum</name>
    <dbReference type="NCBI Taxonomy" id="254877"/>
    <lineage>
        <taxon>Eukaryota</taxon>
        <taxon>Fungi</taxon>
        <taxon>Dikarya</taxon>
        <taxon>Ascomycota</taxon>
        <taxon>Pezizomycotina</taxon>
        <taxon>Eurotiomycetes</taxon>
        <taxon>Eurotiomycetidae</taxon>
        <taxon>Eurotiales</taxon>
        <taxon>Aspergillaceae</taxon>
        <taxon>Penicillium</taxon>
    </lineage>
</organism>
<proteinExistence type="predicted"/>
<dbReference type="EMBL" id="MLQL01000115">
    <property type="protein sequence ID" value="OQE09274.1"/>
    <property type="molecule type" value="Genomic_DNA"/>
</dbReference>
<dbReference type="Proteomes" id="UP000191342">
    <property type="component" value="Unassembled WGS sequence"/>
</dbReference>
<keyword evidence="2" id="KW-1185">Reference proteome</keyword>
<name>A0A1V6S6B3_9EURO</name>